<organism evidence="1">
    <name type="scientific">Mycolicibacterium sp. CBMA 213</name>
    <dbReference type="NCBI Taxonomy" id="1968788"/>
    <lineage>
        <taxon>Bacteria</taxon>
        <taxon>Bacillati</taxon>
        <taxon>Actinomycetota</taxon>
        <taxon>Actinomycetes</taxon>
        <taxon>Mycobacteriales</taxon>
        <taxon>Mycobacteriaceae</taxon>
        <taxon>Mycolicibacterium</taxon>
    </lineage>
</organism>
<sequence>MTEPVGSPVPEIFGDAGSEEKYTWADLSVRRIGLGISTEVYASTLRISNDGYVLSECGDAPVNPRDVAHMIAMELFVAEETARLVAAADFDDDETIELSVCVDQDAFNAEFPNARFHVNAAFPFTLQHVAAGRAAAELTRRGRDVHVYRGDVNVDLLVRRLAVGLMKQQAAELLGLAPQKYVRWEIGTVRKFGEKAAGAPVGLIREMQAIDDYITATAKALPAIPDDGITAVFMLDDPEDITATYPGGHTKRGAEPYPRRVHRVAVARRAGALEAAGHRVRIVVDED</sequence>
<keyword evidence="1" id="KW-0614">Plasmid</keyword>
<geneLocation type="plasmid" evidence="1">
    <name>pCBMA213_1</name>
</geneLocation>
<dbReference type="RefSeq" id="WP_155922033.1">
    <property type="nucleotide sequence ID" value="NZ_MZMR01000001.1"/>
</dbReference>
<accession>A0A343VRT3</accession>
<evidence type="ECO:0000313" key="1">
    <source>
        <dbReference type="EMBL" id="AVN58607.1"/>
    </source>
</evidence>
<dbReference type="AlphaFoldDB" id="A0A343VRT3"/>
<protein>
    <submittedName>
        <fullName evidence="1">Uncharacterized protein</fullName>
    </submittedName>
</protein>
<gene>
    <name evidence="1" type="ORF">B5P44_p00345</name>
</gene>
<dbReference type="EMBL" id="MF600313">
    <property type="protein sequence ID" value="AVN58607.1"/>
    <property type="molecule type" value="Genomic_DNA"/>
</dbReference>
<proteinExistence type="predicted"/>
<reference evidence="1" key="1">
    <citation type="journal article" date="2018" name="Front. Microbiol.">
        <title>Beyond the Limits: tRNA Array Units in Mycobacterium Genomes.</title>
        <authorList>
            <person name="Morgado S.M."/>
            <person name="Vicente A.C."/>
        </authorList>
    </citation>
    <scope>NUCLEOTIDE SEQUENCE</scope>
    <source>
        <strain evidence="1">CBMA 213</strain>
        <plasmid evidence="1">pCBMA213_1</plasmid>
    </source>
</reference>
<name>A0A343VRT3_9MYCO</name>